<dbReference type="Pfam" id="PF13670">
    <property type="entry name" value="PepSY_2"/>
    <property type="match status" value="1"/>
</dbReference>
<proteinExistence type="predicted"/>
<comment type="caution">
    <text evidence="2">The sequence shown here is derived from an EMBL/GenBank/DDBJ whole genome shotgun (WGS) entry which is preliminary data.</text>
</comment>
<keyword evidence="3" id="KW-1185">Reference proteome</keyword>
<gene>
    <name evidence="2" type="ORF">E6C76_11050</name>
</gene>
<evidence type="ECO:0000259" key="1">
    <source>
        <dbReference type="Pfam" id="PF13670"/>
    </source>
</evidence>
<sequence length="79" mass="8675">MVASAAFFSTPLAAADRPPADARPLSEIVAALERQGYGPIVEVDFDDGRWEIEAYRQGRKFDLRVDPHSGALLSERADD</sequence>
<dbReference type="Proteomes" id="UP000308430">
    <property type="component" value="Unassembled WGS sequence"/>
</dbReference>
<reference evidence="2 3" key="1">
    <citation type="submission" date="2019-04" db="EMBL/GenBank/DDBJ databases">
        <title>Azoarcus nasutitermitis sp. nov. isolated from termite nest.</title>
        <authorList>
            <person name="Lin S.-Y."/>
            <person name="Hameed A."/>
            <person name="Hsu Y.-H."/>
            <person name="Young C.-C."/>
        </authorList>
    </citation>
    <scope>NUCLEOTIDE SEQUENCE [LARGE SCALE GENOMIC DNA]</scope>
    <source>
        <strain evidence="2 3">CC-YHH838</strain>
    </source>
</reference>
<dbReference type="EMBL" id="SSOC01000004">
    <property type="protein sequence ID" value="THF64988.1"/>
    <property type="molecule type" value="Genomic_DNA"/>
</dbReference>
<feature type="domain" description="PepSY" evidence="1">
    <location>
        <begin position="2"/>
        <end position="75"/>
    </location>
</feature>
<protein>
    <submittedName>
        <fullName evidence="2">PepSY domain-containing protein</fullName>
    </submittedName>
</protein>
<accession>A0A4S4B260</accession>
<evidence type="ECO:0000313" key="2">
    <source>
        <dbReference type="EMBL" id="THF64988.1"/>
    </source>
</evidence>
<dbReference type="OrthoDB" id="5951452at2"/>
<dbReference type="AlphaFoldDB" id="A0A4S4B260"/>
<dbReference type="InterPro" id="IPR025711">
    <property type="entry name" value="PepSY"/>
</dbReference>
<organism evidence="2 3">
    <name type="scientific">Pseudothauera nasutitermitis</name>
    <dbReference type="NCBI Taxonomy" id="2565930"/>
    <lineage>
        <taxon>Bacteria</taxon>
        <taxon>Pseudomonadati</taxon>
        <taxon>Pseudomonadota</taxon>
        <taxon>Betaproteobacteria</taxon>
        <taxon>Rhodocyclales</taxon>
        <taxon>Zoogloeaceae</taxon>
        <taxon>Pseudothauera</taxon>
    </lineage>
</organism>
<evidence type="ECO:0000313" key="3">
    <source>
        <dbReference type="Proteomes" id="UP000308430"/>
    </source>
</evidence>
<name>A0A4S4B260_9RHOO</name>